<comment type="caution">
    <text evidence="10">The sequence shown here is derived from an EMBL/GenBank/DDBJ whole genome shotgun (WGS) entry which is preliminary data.</text>
</comment>
<dbReference type="SUPFAM" id="SSF53448">
    <property type="entry name" value="Nucleotide-diphospho-sugar transferases"/>
    <property type="match status" value="1"/>
</dbReference>
<name>A0A1F6V2K1_9BACT</name>
<dbReference type="InterPro" id="IPR029044">
    <property type="entry name" value="Nucleotide-diphossugar_trans"/>
</dbReference>
<keyword evidence="3" id="KW-0808">Transferase</keyword>
<comment type="catalytic activity">
    <reaction evidence="6">
        <text>alpha-D-glucosamine 1-phosphate + acetyl-CoA = N-acetyl-alpha-D-glucosamine 1-phosphate + CoA + H(+)</text>
        <dbReference type="Rhea" id="RHEA:13725"/>
        <dbReference type="ChEBI" id="CHEBI:15378"/>
        <dbReference type="ChEBI" id="CHEBI:57287"/>
        <dbReference type="ChEBI" id="CHEBI:57288"/>
        <dbReference type="ChEBI" id="CHEBI:57776"/>
        <dbReference type="ChEBI" id="CHEBI:58516"/>
        <dbReference type="EC" id="2.3.1.157"/>
    </reaction>
</comment>
<sequence length="277" mass="32129">MVHDYFDSSKFYHDFPFCPKKGRFISTMDKVQIVILAAGKNKRMMSDDPKALAKLGGKYFLTHILETIESLNLLIKPVVVVGHKKERIFEELGEAYNYVHQEEQLGTGHAVMVTKEKLIEQAENTLVLYADHPLVSKETIQKLIERHLNTDATLTMATVKLSDFLDWRETFYKNFSRIIRDKSGKILKSIEVKDANSEEKEIKEINPCYFIFKTKWLFDKLDNLKNENTQKEYYLTDLVKIAVEEKEKIESIDIDDPREALGANSKEELEMLEGLTI</sequence>
<dbReference type="PANTHER" id="PTHR43584">
    <property type="entry name" value="NUCLEOTIDYL TRANSFERASE"/>
    <property type="match status" value="1"/>
</dbReference>
<dbReference type="AlphaFoldDB" id="A0A1F6V2K1"/>
<gene>
    <name evidence="10" type="ORF">A2733_00150</name>
</gene>
<dbReference type="GO" id="GO:0019134">
    <property type="term" value="F:glucosamine-1-phosphate N-acetyltransferase activity"/>
    <property type="evidence" value="ECO:0007669"/>
    <property type="project" value="UniProtKB-EC"/>
</dbReference>
<dbReference type="Gene3D" id="3.90.550.10">
    <property type="entry name" value="Spore Coat Polysaccharide Biosynthesis Protein SpsA, Chain A"/>
    <property type="match status" value="1"/>
</dbReference>
<comment type="function">
    <text evidence="8">Catalyzes the last two sequential reactions in the de novo biosynthetic pathway for UDP-N-acetylglucosamine (UDP-GlcNAc). The C-terminal domain catalyzes the transfer of acetyl group from acetyl coenzyme A to glucosamine-1-phosphate (GlcN-1-P) to produce N-acetylglucosamine-1-phosphate (GlcNAc-1-P), which is converted into UDP-GlcNAc by the transfer of uridine 5-monophosphate (from uridine 5-triphosphate), a reaction catalyzed by the N-terminal domain.</text>
</comment>
<organism evidence="10 11">
    <name type="scientific">Candidatus Nomurabacteria bacterium RIFCSPHIGHO2_01_FULL_40_20</name>
    <dbReference type="NCBI Taxonomy" id="1801738"/>
    <lineage>
        <taxon>Bacteria</taxon>
        <taxon>Candidatus Nomuraibacteriota</taxon>
    </lineage>
</organism>
<evidence type="ECO:0000256" key="5">
    <source>
        <dbReference type="ARBA" id="ARBA00023315"/>
    </source>
</evidence>
<evidence type="ECO:0000256" key="1">
    <source>
        <dbReference type="ARBA" id="ARBA00007707"/>
    </source>
</evidence>
<feature type="domain" description="MobA-like NTP transferase" evidence="9">
    <location>
        <begin position="34"/>
        <end position="208"/>
    </location>
</feature>
<evidence type="ECO:0000256" key="2">
    <source>
        <dbReference type="ARBA" id="ARBA00007947"/>
    </source>
</evidence>
<protein>
    <recommendedName>
        <fullName evidence="9">MobA-like NTP transferase domain-containing protein</fullName>
    </recommendedName>
</protein>
<dbReference type="PANTHER" id="PTHR43584:SF3">
    <property type="entry name" value="BIFUNCTIONAL PROTEIN GLMU"/>
    <property type="match status" value="1"/>
</dbReference>
<accession>A0A1F6V2K1</accession>
<evidence type="ECO:0000256" key="8">
    <source>
        <dbReference type="ARBA" id="ARBA00049628"/>
    </source>
</evidence>
<dbReference type="CDD" id="cd02540">
    <property type="entry name" value="GT2_GlmU_N_bac"/>
    <property type="match status" value="1"/>
</dbReference>
<keyword evidence="5" id="KW-0012">Acyltransferase</keyword>
<dbReference type="Proteomes" id="UP000178985">
    <property type="component" value="Unassembled WGS sequence"/>
</dbReference>
<dbReference type="InterPro" id="IPR025877">
    <property type="entry name" value="MobA-like_NTP_Trfase"/>
</dbReference>
<dbReference type="EMBL" id="MFTO01000014">
    <property type="protein sequence ID" value="OGI63666.1"/>
    <property type="molecule type" value="Genomic_DNA"/>
</dbReference>
<proteinExistence type="inferred from homology"/>
<reference evidence="10 11" key="1">
    <citation type="journal article" date="2016" name="Nat. Commun.">
        <title>Thousands of microbial genomes shed light on interconnected biogeochemical processes in an aquifer system.</title>
        <authorList>
            <person name="Anantharaman K."/>
            <person name="Brown C.T."/>
            <person name="Hug L.A."/>
            <person name="Sharon I."/>
            <person name="Castelle C.J."/>
            <person name="Probst A.J."/>
            <person name="Thomas B.C."/>
            <person name="Singh A."/>
            <person name="Wilkins M.J."/>
            <person name="Karaoz U."/>
            <person name="Brodie E.L."/>
            <person name="Williams K.H."/>
            <person name="Hubbard S.S."/>
            <person name="Banfield J.F."/>
        </authorList>
    </citation>
    <scope>NUCLEOTIDE SEQUENCE [LARGE SCALE GENOMIC DNA]</scope>
</reference>
<evidence type="ECO:0000313" key="11">
    <source>
        <dbReference type="Proteomes" id="UP000178985"/>
    </source>
</evidence>
<keyword evidence="4" id="KW-0548">Nucleotidyltransferase</keyword>
<evidence type="ECO:0000313" key="10">
    <source>
        <dbReference type="EMBL" id="OGI63666.1"/>
    </source>
</evidence>
<evidence type="ECO:0000256" key="3">
    <source>
        <dbReference type="ARBA" id="ARBA00022679"/>
    </source>
</evidence>
<dbReference type="InterPro" id="IPR050065">
    <property type="entry name" value="GlmU-like"/>
</dbReference>
<evidence type="ECO:0000256" key="4">
    <source>
        <dbReference type="ARBA" id="ARBA00022695"/>
    </source>
</evidence>
<comment type="similarity">
    <text evidence="2">In the N-terminal section; belongs to the N-acetylglucosamine-1-phosphate uridyltransferase family.</text>
</comment>
<comment type="similarity">
    <text evidence="1">In the C-terminal section; belongs to the transferase hexapeptide repeat family.</text>
</comment>
<dbReference type="Pfam" id="PF12804">
    <property type="entry name" value="NTP_transf_3"/>
    <property type="match status" value="1"/>
</dbReference>
<dbReference type="GO" id="GO:0003977">
    <property type="term" value="F:UDP-N-acetylglucosamine diphosphorylase activity"/>
    <property type="evidence" value="ECO:0007669"/>
    <property type="project" value="UniProtKB-EC"/>
</dbReference>
<evidence type="ECO:0000256" key="7">
    <source>
        <dbReference type="ARBA" id="ARBA00048493"/>
    </source>
</evidence>
<evidence type="ECO:0000256" key="6">
    <source>
        <dbReference type="ARBA" id="ARBA00048247"/>
    </source>
</evidence>
<evidence type="ECO:0000259" key="9">
    <source>
        <dbReference type="Pfam" id="PF12804"/>
    </source>
</evidence>
<comment type="catalytic activity">
    <reaction evidence="7">
        <text>N-acetyl-alpha-D-glucosamine 1-phosphate + UTP + H(+) = UDP-N-acetyl-alpha-D-glucosamine + diphosphate</text>
        <dbReference type="Rhea" id="RHEA:13509"/>
        <dbReference type="ChEBI" id="CHEBI:15378"/>
        <dbReference type="ChEBI" id="CHEBI:33019"/>
        <dbReference type="ChEBI" id="CHEBI:46398"/>
        <dbReference type="ChEBI" id="CHEBI:57705"/>
        <dbReference type="ChEBI" id="CHEBI:57776"/>
        <dbReference type="EC" id="2.7.7.23"/>
    </reaction>
</comment>